<dbReference type="RefSeq" id="WP_161773152.1">
    <property type="nucleotide sequence ID" value="NZ_JJRY01000001.1"/>
</dbReference>
<dbReference type="Proteomes" id="UP000027936">
    <property type="component" value="Unassembled WGS sequence"/>
</dbReference>
<dbReference type="AlphaFoldDB" id="A0A072NQW8"/>
<feature type="compositionally biased region" description="Basic residues" evidence="1">
    <location>
        <begin position="7"/>
        <end position="18"/>
    </location>
</feature>
<name>A0A072NQW8_SCHAZ</name>
<gene>
    <name evidence="2" type="ORF">M670_00084</name>
</gene>
<sequence length="50" mass="5728">MAEHAGRGKKSKTPKKKVHDGLQTNIETTEFSSEFSKAEKDQHGYKEFFN</sequence>
<feature type="region of interest" description="Disordered" evidence="1">
    <location>
        <begin position="1"/>
        <end position="50"/>
    </location>
</feature>
<feature type="compositionally biased region" description="Polar residues" evidence="1">
    <location>
        <begin position="22"/>
        <end position="35"/>
    </location>
</feature>
<evidence type="ECO:0000313" key="2">
    <source>
        <dbReference type="EMBL" id="KEF40069.1"/>
    </source>
</evidence>
<accession>A0A072NQW8</accession>
<comment type="caution">
    <text evidence="2">The sequence shown here is derived from an EMBL/GenBank/DDBJ whole genome shotgun (WGS) entry which is preliminary data.</text>
</comment>
<protein>
    <submittedName>
        <fullName evidence="2">Uncharacterized protein</fullName>
    </submittedName>
</protein>
<dbReference type="EMBL" id="JJRY01000001">
    <property type="protein sequence ID" value="KEF40069.1"/>
    <property type="molecule type" value="Genomic_DNA"/>
</dbReference>
<organism evidence="2 3">
    <name type="scientific">Schinkia azotoformans MEV2011</name>
    <dbReference type="NCBI Taxonomy" id="1348973"/>
    <lineage>
        <taxon>Bacteria</taxon>
        <taxon>Bacillati</taxon>
        <taxon>Bacillota</taxon>
        <taxon>Bacilli</taxon>
        <taxon>Bacillales</taxon>
        <taxon>Bacillaceae</taxon>
        <taxon>Calidifontibacillus/Schinkia group</taxon>
        <taxon>Schinkia</taxon>
    </lineage>
</organism>
<evidence type="ECO:0000256" key="1">
    <source>
        <dbReference type="SAM" id="MobiDB-lite"/>
    </source>
</evidence>
<evidence type="ECO:0000313" key="3">
    <source>
        <dbReference type="Proteomes" id="UP000027936"/>
    </source>
</evidence>
<proteinExistence type="predicted"/>
<dbReference type="PATRIC" id="fig|1348973.3.peg.79"/>
<reference evidence="2 3" key="1">
    <citation type="submission" date="2014-04" db="EMBL/GenBank/DDBJ databases">
        <title>Draft genome sequence of Bacillus azotoformans MEV2011, a (co-) denitrifying strain unable to grow in the presence of oxygen.</title>
        <authorList>
            <person name="Nielsen M."/>
            <person name="Schreiber L."/>
            <person name="Finster K."/>
            <person name="Schramm A."/>
        </authorList>
    </citation>
    <scope>NUCLEOTIDE SEQUENCE [LARGE SCALE GENOMIC DNA]</scope>
    <source>
        <strain evidence="2 3">MEV2011</strain>
    </source>
</reference>
<feature type="compositionally biased region" description="Basic and acidic residues" evidence="1">
    <location>
        <begin position="36"/>
        <end position="50"/>
    </location>
</feature>